<reference evidence="2 3" key="1">
    <citation type="submission" date="2013-11" db="EMBL/GenBank/DDBJ databases">
        <title>The Genome Sequence of Phytophthora parasitica P1976.</title>
        <authorList>
            <consortium name="The Broad Institute Genomics Platform"/>
            <person name="Russ C."/>
            <person name="Tyler B."/>
            <person name="Panabieres F."/>
            <person name="Shan W."/>
            <person name="Tripathy S."/>
            <person name="Grunwald N."/>
            <person name="Machado M."/>
            <person name="Johnson C.S."/>
            <person name="Walker B."/>
            <person name="Young S."/>
            <person name="Zeng Q."/>
            <person name="Gargeya S."/>
            <person name="Fitzgerald M."/>
            <person name="Haas B."/>
            <person name="Abouelleil A."/>
            <person name="Allen A.W."/>
            <person name="Alvarado L."/>
            <person name="Arachchi H.M."/>
            <person name="Berlin A.M."/>
            <person name="Chapman S.B."/>
            <person name="Gainer-Dewar J."/>
            <person name="Goldberg J."/>
            <person name="Griggs A."/>
            <person name="Gujja S."/>
            <person name="Hansen M."/>
            <person name="Howarth C."/>
            <person name="Imamovic A."/>
            <person name="Ireland A."/>
            <person name="Larimer J."/>
            <person name="McCowan C."/>
            <person name="Murphy C."/>
            <person name="Pearson M."/>
            <person name="Poon T.W."/>
            <person name="Priest M."/>
            <person name="Roberts A."/>
            <person name="Saif S."/>
            <person name="Shea T."/>
            <person name="Sisk P."/>
            <person name="Sykes S."/>
            <person name="Wortman J."/>
            <person name="Nusbaum C."/>
            <person name="Birren B."/>
        </authorList>
    </citation>
    <scope>NUCLEOTIDE SEQUENCE [LARGE SCALE GENOMIC DNA]</scope>
    <source>
        <strain evidence="2 3">P1976</strain>
    </source>
</reference>
<evidence type="ECO:0000313" key="3">
    <source>
        <dbReference type="Proteomes" id="UP000028582"/>
    </source>
</evidence>
<feature type="compositionally biased region" description="Polar residues" evidence="1">
    <location>
        <begin position="35"/>
        <end position="49"/>
    </location>
</feature>
<dbReference type="Proteomes" id="UP000028582">
    <property type="component" value="Unassembled WGS sequence"/>
</dbReference>
<accession>A0A080YVX4</accession>
<protein>
    <submittedName>
        <fullName evidence="2">Uncharacterized protein</fullName>
    </submittedName>
</protein>
<evidence type="ECO:0000313" key="2">
    <source>
        <dbReference type="EMBL" id="ETO58535.1"/>
    </source>
</evidence>
<dbReference type="EMBL" id="ANJA01005082">
    <property type="protein sequence ID" value="ETO58535.1"/>
    <property type="molecule type" value="Genomic_DNA"/>
</dbReference>
<feature type="non-terminal residue" evidence="2">
    <location>
        <position position="63"/>
    </location>
</feature>
<name>A0A080YVX4_PHYNI</name>
<evidence type="ECO:0000256" key="1">
    <source>
        <dbReference type="SAM" id="MobiDB-lite"/>
    </source>
</evidence>
<dbReference type="AlphaFoldDB" id="A0A080YVX4"/>
<comment type="caution">
    <text evidence="2">The sequence shown here is derived from an EMBL/GenBank/DDBJ whole genome shotgun (WGS) entry which is preliminary data.</text>
</comment>
<sequence>MQAFESSQGLCNWQKKNAKPRVFQLASEGQEDEQTGNLHMQPLSRSHNVRSCTTSLMEIVKAG</sequence>
<organism evidence="2 3">
    <name type="scientific">Phytophthora nicotianae P1976</name>
    <dbReference type="NCBI Taxonomy" id="1317066"/>
    <lineage>
        <taxon>Eukaryota</taxon>
        <taxon>Sar</taxon>
        <taxon>Stramenopiles</taxon>
        <taxon>Oomycota</taxon>
        <taxon>Peronosporomycetes</taxon>
        <taxon>Peronosporales</taxon>
        <taxon>Peronosporaceae</taxon>
        <taxon>Phytophthora</taxon>
    </lineage>
</organism>
<proteinExistence type="predicted"/>
<feature type="region of interest" description="Disordered" evidence="1">
    <location>
        <begin position="27"/>
        <end position="49"/>
    </location>
</feature>
<gene>
    <name evidence="2" type="ORF">F444_23086</name>
</gene>